<dbReference type="EMBL" id="EQ979311">
    <property type="protein sequence ID" value="EEF25604.1"/>
    <property type="molecule type" value="Genomic_DNA"/>
</dbReference>
<accession>B9TEV9</accession>
<protein>
    <submittedName>
        <fullName evidence="1">Uncharacterized protein</fullName>
    </submittedName>
</protein>
<dbReference type="InParanoid" id="B9TEV9"/>
<organism evidence="1 2">
    <name type="scientific">Ricinus communis</name>
    <name type="common">Castor bean</name>
    <dbReference type="NCBI Taxonomy" id="3988"/>
    <lineage>
        <taxon>Eukaryota</taxon>
        <taxon>Viridiplantae</taxon>
        <taxon>Streptophyta</taxon>
        <taxon>Embryophyta</taxon>
        <taxon>Tracheophyta</taxon>
        <taxon>Spermatophyta</taxon>
        <taxon>Magnoliopsida</taxon>
        <taxon>eudicotyledons</taxon>
        <taxon>Gunneridae</taxon>
        <taxon>Pentapetalae</taxon>
        <taxon>rosids</taxon>
        <taxon>fabids</taxon>
        <taxon>Malpighiales</taxon>
        <taxon>Euphorbiaceae</taxon>
        <taxon>Acalyphoideae</taxon>
        <taxon>Acalypheae</taxon>
        <taxon>Ricinus</taxon>
    </lineage>
</organism>
<sequence length="122" mass="13638">MTAIASVNDADMRWHVLRNKVRGAALLVTHDKHIGVHGNQVVHRVQNRFAFGLRRGADIQVKHIGRQALGSNFKRGACARTVLKENIANGFATQQRYFLDFTFSHADKVFGRIQDVGQDTLG</sequence>
<dbReference type="Proteomes" id="UP000008311">
    <property type="component" value="Unassembled WGS sequence"/>
</dbReference>
<evidence type="ECO:0000313" key="1">
    <source>
        <dbReference type="EMBL" id="EEF25604.1"/>
    </source>
</evidence>
<reference evidence="2" key="1">
    <citation type="journal article" date="2010" name="Nat. Biotechnol.">
        <title>Draft genome sequence of the oilseed species Ricinus communis.</title>
        <authorList>
            <person name="Chan A.P."/>
            <person name="Crabtree J."/>
            <person name="Zhao Q."/>
            <person name="Lorenzi H."/>
            <person name="Orvis J."/>
            <person name="Puiu D."/>
            <person name="Melake-Berhan A."/>
            <person name="Jones K.M."/>
            <person name="Redman J."/>
            <person name="Chen G."/>
            <person name="Cahoon E.B."/>
            <person name="Gedil M."/>
            <person name="Stanke M."/>
            <person name="Haas B.J."/>
            <person name="Wortman J.R."/>
            <person name="Fraser-Liggett C.M."/>
            <person name="Ravel J."/>
            <person name="Rabinowicz P.D."/>
        </authorList>
    </citation>
    <scope>NUCLEOTIDE SEQUENCE [LARGE SCALE GENOMIC DNA]</scope>
    <source>
        <strain evidence="2">cv. Hale</strain>
    </source>
</reference>
<dbReference type="AlphaFoldDB" id="B9TEV9"/>
<gene>
    <name evidence="1" type="ORF">RCOM_1825980</name>
</gene>
<name>B9TEV9_RICCO</name>
<proteinExistence type="predicted"/>
<evidence type="ECO:0000313" key="2">
    <source>
        <dbReference type="Proteomes" id="UP000008311"/>
    </source>
</evidence>
<keyword evidence="2" id="KW-1185">Reference proteome</keyword>